<dbReference type="AlphaFoldDB" id="A0A846M419"/>
<dbReference type="Proteomes" id="UP000576821">
    <property type="component" value="Unassembled WGS sequence"/>
</dbReference>
<reference evidence="1 2" key="1">
    <citation type="submission" date="2020-03" db="EMBL/GenBank/DDBJ databases">
        <title>Genomic Encyclopedia of Type Strains, Phase IV (KMG-IV): sequencing the most valuable type-strain genomes for metagenomic binning, comparative biology and taxonomic classification.</title>
        <authorList>
            <person name="Goeker M."/>
        </authorList>
    </citation>
    <scope>NUCLEOTIDE SEQUENCE [LARGE SCALE GENOMIC DNA]</scope>
    <source>
        <strain evidence="1 2">DSM 21299</strain>
    </source>
</reference>
<accession>A0A846M419</accession>
<sequence>MLLNLIAQVARADGSAGPWIKRDNELVSLRDWLCDALTPMAQRGPRHAALAERVLKDLDKNGALPREAEAAQQAVAAEMRVRIRTAGKSNLSRAVSELVKAGLLRRHYQGYRIDHCNRGGQRHAVYTLIGRARGLTAATRIQTSEAQQELHFG</sequence>
<name>A0A846M419_9SPHN</name>
<comment type="caution">
    <text evidence="1">The sequence shown here is derived from an EMBL/GenBank/DDBJ whole genome shotgun (WGS) entry which is preliminary data.</text>
</comment>
<dbReference type="EMBL" id="JAASQR010000001">
    <property type="protein sequence ID" value="NIJ15311.1"/>
    <property type="molecule type" value="Genomic_DNA"/>
</dbReference>
<protein>
    <submittedName>
        <fullName evidence="1">Uncharacterized protein</fullName>
    </submittedName>
</protein>
<gene>
    <name evidence="1" type="ORF">FHS54_000260</name>
</gene>
<organism evidence="1 2">
    <name type="scientific">Sphingobium vermicomposti</name>
    <dbReference type="NCBI Taxonomy" id="529005"/>
    <lineage>
        <taxon>Bacteria</taxon>
        <taxon>Pseudomonadati</taxon>
        <taxon>Pseudomonadota</taxon>
        <taxon>Alphaproteobacteria</taxon>
        <taxon>Sphingomonadales</taxon>
        <taxon>Sphingomonadaceae</taxon>
        <taxon>Sphingobium</taxon>
    </lineage>
</organism>
<evidence type="ECO:0000313" key="2">
    <source>
        <dbReference type="Proteomes" id="UP000576821"/>
    </source>
</evidence>
<evidence type="ECO:0000313" key="1">
    <source>
        <dbReference type="EMBL" id="NIJ15311.1"/>
    </source>
</evidence>
<proteinExistence type="predicted"/>
<keyword evidence="2" id="KW-1185">Reference proteome</keyword>